<evidence type="ECO:0000256" key="1">
    <source>
        <dbReference type="ARBA" id="ARBA00022553"/>
    </source>
</evidence>
<feature type="domain" description="FHA" evidence="3">
    <location>
        <begin position="580"/>
        <end position="637"/>
    </location>
</feature>
<dbReference type="InterPro" id="IPR008984">
    <property type="entry name" value="SMAD_FHA_dom_sf"/>
</dbReference>
<dbReference type="Gene3D" id="2.60.200.20">
    <property type="match status" value="1"/>
</dbReference>
<dbReference type="PROSITE" id="PS50006">
    <property type="entry name" value="FHA_DOMAIN"/>
    <property type="match status" value="1"/>
</dbReference>
<dbReference type="CDD" id="cd00060">
    <property type="entry name" value="FHA"/>
    <property type="match status" value="1"/>
</dbReference>
<feature type="region of interest" description="Disordered" evidence="2">
    <location>
        <begin position="154"/>
        <end position="563"/>
    </location>
</feature>
<dbReference type="SUPFAM" id="SSF49879">
    <property type="entry name" value="SMAD/FHA domain"/>
    <property type="match status" value="1"/>
</dbReference>
<organism evidence="4 5">
    <name type="scientific">Candidatus Neomicrothrix subdominans</name>
    <dbReference type="NCBI Taxonomy" id="2954438"/>
    <lineage>
        <taxon>Bacteria</taxon>
        <taxon>Bacillati</taxon>
        <taxon>Actinomycetota</taxon>
        <taxon>Acidimicrobiia</taxon>
        <taxon>Acidimicrobiales</taxon>
        <taxon>Microthrixaceae</taxon>
        <taxon>Candidatus Neomicrothrix</taxon>
    </lineage>
</organism>
<protein>
    <submittedName>
        <fullName evidence="4">FHA domain-containing protein</fullName>
    </submittedName>
</protein>
<feature type="compositionally biased region" description="Low complexity" evidence="2">
    <location>
        <begin position="215"/>
        <end position="249"/>
    </location>
</feature>
<dbReference type="SMART" id="SM00240">
    <property type="entry name" value="FHA"/>
    <property type="match status" value="1"/>
</dbReference>
<dbReference type="EMBL" id="JADJZA010000001">
    <property type="protein sequence ID" value="MBK9295425.1"/>
    <property type="molecule type" value="Genomic_DNA"/>
</dbReference>
<feature type="compositionally biased region" description="Low complexity" evidence="2">
    <location>
        <begin position="154"/>
        <end position="174"/>
    </location>
</feature>
<name>A0A936TEF5_9ACTN</name>
<comment type="caution">
    <text evidence="4">The sequence shown here is derived from an EMBL/GenBank/DDBJ whole genome shotgun (WGS) entry which is preliminary data.</text>
</comment>
<feature type="compositionally biased region" description="Gly residues" evidence="2">
    <location>
        <begin position="401"/>
        <end position="410"/>
    </location>
</feature>
<dbReference type="Proteomes" id="UP000727993">
    <property type="component" value="Unassembled WGS sequence"/>
</dbReference>
<feature type="compositionally biased region" description="Pro residues" evidence="2">
    <location>
        <begin position="427"/>
        <end position="441"/>
    </location>
</feature>
<gene>
    <name evidence="4" type="ORF">IPN02_00815</name>
</gene>
<evidence type="ECO:0000256" key="2">
    <source>
        <dbReference type="SAM" id="MobiDB-lite"/>
    </source>
</evidence>
<evidence type="ECO:0000313" key="5">
    <source>
        <dbReference type="Proteomes" id="UP000727993"/>
    </source>
</evidence>
<feature type="compositionally biased region" description="Basic and acidic residues" evidence="2">
    <location>
        <begin position="459"/>
        <end position="475"/>
    </location>
</feature>
<accession>A0A936TEF5</accession>
<proteinExistence type="predicted"/>
<reference evidence="4 5" key="1">
    <citation type="submission" date="2020-10" db="EMBL/GenBank/DDBJ databases">
        <title>Connecting structure to function with the recovery of over 1000 high-quality activated sludge metagenome-assembled genomes encoding full-length rRNA genes using long-read sequencing.</title>
        <authorList>
            <person name="Singleton C.M."/>
            <person name="Petriglieri F."/>
            <person name="Kristensen J.M."/>
            <person name="Kirkegaard R.H."/>
            <person name="Michaelsen T.Y."/>
            <person name="Andersen M.H."/>
            <person name="Karst S.M."/>
            <person name="Dueholm M.S."/>
            <person name="Nielsen P.H."/>
            <person name="Albertsen M."/>
        </authorList>
    </citation>
    <scope>NUCLEOTIDE SEQUENCE [LARGE SCALE GENOMIC DNA]</scope>
    <source>
        <strain evidence="4">Lyne_18-Q3-R50-59_MAXAC.006</strain>
    </source>
</reference>
<keyword evidence="1" id="KW-0597">Phosphoprotein</keyword>
<evidence type="ECO:0000313" key="4">
    <source>
        <dbReference type="EMBL" id="MBK9295425.1"/>
    </source>
</evidence>
<dbReference type="InterPro" id="IPR000253">
    <property type="entry name" value="FHA_dom"/>
</dbReference>
<dbReference type="Pfam" id="PF00498">
    <property type="entry name" value="FHA"/>
    <property type="match status" value="1"/>
</dbReference>
<sequence>MAINGYRTIPTDGSGELYSWPGCVVLVSSGWSDGAAFADRVARTDHDDAALAFRDLAGWLLARSGDTVADFAAVLQTGSSLLCMAAGSSEVLVGDGRRVVADVSGMWAQLVLAQQPDRIELGVSAGLAPDRVDLEHGVVPADGVLLIPGGGESPGSVAGAAATSSATGPATSGEASGGTAGSPEPAASPVGAESASDQHRSAALSQPPVSAPEVGGDVQPPAAQPAQSGAGSGGVVAAPGTVAPASAGSQRVAATERPTVGDAASDAAPEESDATEGGPGSDPRGSPGAVSGGSGQSRHQLPFDAEFGSQPTDADGLVGLVSEEPEPSGTSGSATPATARSAGQAGDEGVERPEPTGEHLSASTFTENGEPDGPPIDDQSPAGEATGLVPIVTTPSVPGGMVSGSSGGGTAATSTTEAPGRSHHGSAPPPPDDAWPPPPAWAPGGGAASDASASDDQDADARGDKRLSGDPRPDDPEFGDDPFADDSFVAPASEDVPLSDEPWAGDWAVSSDVGAADVDLVTGEPADDDGSDEDSASEDEGTPKDDTNERDWDSDGLDDDQSIPLLLFDDGVAVELPGDVLIGRRPDPGVRDDPSRLHTLTMTDDSQAVSRNHVELRRRLDEVSIVDCGSANGTFVEATPGELTRLDAEAPHVLRDGERVVFGKRWFEYRAPRPTDSDE</sequence>
<evidence type="ECO:0000259" key="3">
    <source>
        <dbReference type="PROSITE" id="PS50006"/>
    </source>
</evidence>
<feature type="compositionally biased region" description="Acidic residues" evidence="2">
    <location>
        <begin position="525"/>
        <end position="540"/>
    </location>
</feature>
<feature type="compositionally biased region" description="Basic and acidic residues" evidence="2">
    <location>
        <begin position="541"/>
        <end position="553"/>
    </location>
</feature>
<dbReference type="AlphaFoldDB" id="A0A936TEF5"/>